<feature type="compositionally biased region" description="Basic and acidic residues" evidence="1">
    <location>
        <begin position="80"/>
        <end position="96"/>
    </location>
</feature>
<gene>
    <name evidence="3" type="ORF">VNO77_43324</name>
</gene>
<feature type="region of interest" description="Disordered" evidence="1">
    <location>
        <begin position="47"/>
        <end position="109"/>
    </location>
</feature>
<feature type="compositionally biased region" description="Basic and acidic residues" evidence="1">
    <location>
        <begin position="50"/>
        <end position="62"/>
    </location>
</feature>
<organism evidence="3 4">
    <name type="scientific">Canavalia gladiata</name>
    <name type="common">Sword bean</name>
    <name type="synonym">Dolichos gladiatus</name>
    <dbReference type="NCBI Taxonomy" id="3824"/>
    <lineage>
        <taxon>Eukaryota</taxon>
        <taxon>Viridiplantae</taxon>
        <taxon>Streptophyta</taxon>
        <taxon>Embryophyta</taxon>
        <taxon>Tracheophyta</taxon>
        <taxon>Spermatophyta</taxon>
        <taxon>Magnoliopsida</taxon>
        <taxon>eudicotyledons</taxon>
        <taxon>Gunneridae</taxon>
        <taxon>Pentapetalae</taxon>
        <taxon>rosids</taxon>
        <taxon>fabids</taxon>
        <taxon>Fabales</taxon>
        <taxon>Fabaceae</taxon>
        <taxon>Papilionoideae</taxon>
        <taxon>50 kb inversion clade</taxon>
        <taxon>NPAAA clade</taxon>
        <taxon>indigoferoid/millettioid clade</taxon>
        <taxon>Phaseoleae</taxon>
        <taxon>Canavalia</taxon>
    </lineage>
</organism>
<feature type="chain" id="PRO_5042947508" evidence="2">
    <location>
        <begin position="22"/>
        <end position="109"/>
    </location>
</feature>
<protein>
    <submittedName>
        <fullName evidence="3">Uncharacterized protein</fullName>
    </submittedName>
</protein>
<evidence type="ECO:0000256" key="2">
    <source>
        <dbReference type="SAM" id="SignalP"/>
    </source>
</evidence>
<dbReference type="EMBL" id="JAYMYQ010000011">
    <property type="protein sequence ID" value="KAK7305418.1"/>
    <property type="molecule type" value="Genomic_DNA"/>
</dbReference>
<evidence type="ECO:0000313" key="4">
    <source>
        <dbReference type="Proteomes" id="UP001367508"/>
    </source>
</evidence>
<dbReference type="Proteomes" id="UP001367508">
    <property type="component" value="Unassembled WGS sequence"/>
</dbReference>
<feature type="compositionally biased region" description="Pro residues" evidence="1">
    <location>
        <begin position="97"/>
        <end position="109"/>
    </location>
</feature>
<sequence length="109" mass="12076">MASSRLLCVCLMFAFVMASFARYIPAEPKPPDADEVIYPLSYPSPPYNEALDKSTNEPKPPDADEVIYPLSYPSPPYNEALDKSTNDIDYTPEHPHCPPGHPCPPPAKE</sequence>
<dbReference type="AlphaFoldDB" id="A0AAN9PPY1"/>
<keyword evidence="2" id="KW-0732">Signal</keyword>
<proteinExistence type="predicted"/>
<feature type="signal peptide" evidence="2">
    <location>
        <begin position="1"/>
        <end position="21"/>
    </location>
</feature>
<keyword evidence="4" id="KW-1185">Reference proteome</keyword>
<name>A0AAN9PPY1_CANGL</name>
<comment type="caution">
    <text evidence="3">The sequence shown here is derived from an EMBL/GenBank/DDBJ whole genome shotgun (WGS) entry which is preliminary data.</text>
</comment>
<reference evidence="3 4" key="1">
    <citation type="submission" date="2024-01" db="EMBL/GenBank/DDBJ databases">
        <title>The genomes of 5 underutilized Papilionoideae crops provide insights into root nodulation and disease resistanc.</title>
        <authorList>
            <person name="Jiang F."/>
        </authorList>
    </citation>
    <scope>NUCLEOTIDE SEQUENCE [LARGE SCALE GENOMIC DNA]</scope>
    <source>
        <strain evidence="3">LVBAO_FW01</strain>
        <tissue evidence="3">Leaves</tissue>
    </source>
</reference>
<accession>A0AAN9PPY1</accession>
<evidence type="ECO:0000256" key="1">
    <source>
        <dbReference type="SAM" id="MobiDB-lite"/>
    </source>
</evidence>
<evidence type="ECO:0000313" key="3">
    <source>
        <dbReference type="EMBL" id="KAK7305418.1"/>
    </source>
</evidence>